<protein>
    <recommendedName>
        <fullName evidence="3">McbB family protein</fullName>
    </recommendedName>
</protein>
<gene>
    <name evidence="1" type="ORF">KF282_1521</name>
</gene>
<dbReference type="Proteomes" id="UP000053058">
    <property type="component" value="Unassembled WGS sequence"/>
</dbReference>
<evidence type="ECO:0000313" key="2">
    <source>
        <dbReference type="Proteomes" id="UP000053058"/>
    </source>
</evidence>
<dbReference type="NCBIfam" id="TIGR04424">
    <property type="entry name" value="metallo_McbB"/>
    <property type="match status" value="1"/>
</dbReference>
<dbReference type="EMBL" id="LKLN01000065">
    <property type="protein sequence ID" value="KSU04387.1"/>
    <property type="molecule type" value="Genomic_DNA"/>
</dbReference>
<reference evidence="2" key="1">
    <citation type="submission" date="2015-10" db="EMBL/GenBank/DDBJ databases">
        <title>Draft Genome Sequences of 11 Lactococcus lactis subspecies cremoris strains.</title>
        <authorList>
            <person name="Wels M."/>
            <person name="Backus L."/>
            <person name="Boekhorst J."/>
            <person name="Dijkstra A."/>
            <person name="Beerthuizen M."/>
            <person name="Kelly W."/>
            <person name="Siezen R."/>
            <person name="Bachmann H."/>
            <person name="Van Hijum S."/>
        </authorList>
    </citation>
    <scope>NUCLEOTIDE SEQUENCE [LARGE SCALE GENOMIC DNA]</scope>
    <source>
        <strain evidence="2">KF282</strain>
    </source>
</reference>
<dbReference type="RefSeq" id="WP_058219681.1">
    <property type="nucleotide sequence ID" value="NZ_CP159484.1"/>
</dbReference>
<name>A0A0V8CSV2_LACLL</name>
<evidence type="ECO:0008006" key="3">
    <source>
        <dbReference type="Google" id="ProtNLM"/>
    </source>
</evidence>
<dbReference type="AlphaFoldDB" id="A0A0V8CSV2"/>
<proteinExistence type="predicted"/>
<sequence>MKYQVNPYLIYELKKEQTTIVQTKESSFATKNSFLINFLNFLEENSIDLISYTDMKSIFNDEKSLQESIDFLVNNKIFSFYKERHLSNKKEILIFSNNTDFVDLATMFWENLKIKSLNELEEQCYDNRIIIICLNPFNLSELKKLAKKCKEHPSNIYKFIFPYNHSIYISNYYSEEWGNPCPLCFFYSIEAQLRGSQTGVDNLNFQVMVDLFYRESGNFEYDGLLDKEDWISVINELNKEFKLPETMSNKIDDVLKIDLSSYSLSYDTCYHWEMCDCYE</sequence>
<organism evidence="1 2">
    <name type="scientific">Lactococcus lactis subsp. lactis</name>
    <name type="common">Streptococcus lactis</name>
    <dbReference type="NCBI Taxonomy" id="1360"/>
    <lineage>
        <taxon>Bacteria</taxon>
        <taxon>Bacillati</taxon>
        <taxon>Bacillota</taxon>
        <taxon>Bacilli</taxon>
        <taxon>Lactobacillales</taxon>
        <taxon>Streptococcaceae</taxon>
        <taxon>Lactococcus</taxon>
    </lineage>
</organism>
<evidence type="ECO:0000313" key="1">
    <source>
        <dbReference type="EMBL" id="KSU04387.1"/>
    </source>
</evidence>
<comment type="caution">
    <text evidence="1">The sequence shown here is derived from an EMBL/GenBank/DDBJ whole genome shotgun (WGS) entry which is preliminary data.</text>
</comment>
<dbReference type="InterPro" id="IPR030956">
    <property type="entry name" value="McbB"/>
</dbReference>
<dbReference type="PATRIC" id="fig|1360.103.peg.1562"/>
<accession>A0A0V8CSV2</accession>